<evidence type="ECO:0000313" key="2">
    <source>
        <dbReference type="Proteomes" id="UP001473302"/>
    </source>
</evidence>
<dbReference type="Proteomes" id="UP001473302">
    <property type="component" value="Unassembled WGS sequence"/>
</dbReference>
<sequence length="404" mass="46598">MFLINAFLLLNMPMQKRIDYLKQKYTDKKKQVTKCTDCGKEGHKHKGSYLCSKFVQKQAKADGSSSSSAAVVCGSCKNQEHGNARSKQCPNYKPTLTEVSQSSFEGDMERFTSVLRPEQQTVFTDKVIKLSEFIRNVTFPSQIFVNHYIIRHQGSANLSPTTVNLAASPTKFLPVLGYIVGELELISDSCTNPSKKQPGTTYEENIKQFYHTFDFKKFGFESVEELLSPKSRIRFTCFIMSDGFGACFVFARRKPNREMDPNVFKLEDFNSDEFEEHFIPCAIDPGRRQIFTASIAHSPEEIEVRRCSRKERACYTDAGRRAAYVELLKIRQNVKVIETNLPTAKTVNYQRLQERTHYLLLHLPRLFDFYSYKYAYFRFHDYRGRQRANAEVANLLINGGKKVR</sequence>
<proteinExistence type="predicted"/>
<dbReference type="EMBL" id="BAABUK010000008">
    <property type="protein sequence ID" value="GAA5811008.1"/>
    <property type="molecule type" value="Genomic_DNA"/>
</dbReference>
<gene>
    <name evidence="1" type="ORF">MFLAVUS_004437</name>
</gene>
<reference evidence="1 2" key="1">
    <citation type="submission" date="2024-04" db="EMBL/GenBank/DDBJ databases">
        <title>genome sequences of Mucor flavus KT1a and Helicostylum pulchrum KT1b strains isolated from the surface of a dry-aged beef.</title>
        <authorList>
            <person name="Toyotome T."/>
            <person name="Hosono M."/>
            <person name="Torimaru M."/>
            <person name="Fukuda K."/>
            <person name="Mikami N."/>
        </authorList>
    </citation>
    <scope>NUCLEOTIDE SEQUENCE [LARGE SCALE GENOMIC DNA]</scope>
    <source>
        <strain evidence="1 2">KT1a</strain>
    </source>
</reference>
<organism evidence="1 2">
    <name type="scientific">Mucor flavus</name>
    <dbReference type="NCBI Taxonomy" id="439312"/>
    <lineage>
        <taxon>Eukaryota</taxon>
        <taxon>Fungi</taxon>
        <taxon>Fungi incertae sedis</taxon>
        <taxon>Mucoromycota</taxon>
        <taxon>Mucoromycotina</taxon>
        <taxon>Mucoromycetes</taxon>
        <taxon>Mucorales</taxon>
        <taxon>Mucorineae</taxon>
        <taxon>Mucoraceae</taxon>
        <taxon>Mucor</taxon>
    </lineage>
</organism>
<evidence type="ECO:0000313" key="1">
    <source>
        <dbReference type="EMBL" id="GAA5811008.1"/>
    </source>
</evidence>
<comment type="caution">
    <text evidence="1">The sequence shown here is derived from an EMBL/GenBank/DDBJ whole genome shotgun (WGS) entry which is preliminary data.</text>
</comment>
<name>A0ABP9YVX1_9FUNG</name>
<accession>A0ABP9YVX1</accession>
<keyword evidence="2" id="KW-1185">Reference proteome</keyword>
<protein>
    <submittedName>
        <fullName evidence="1">Uncharacterized protein</fullName>
    </submittedName>
</protein>